<protein>
    <recommendedName>
        <fullName evidence="3">Histidine-specific methyltransferase SAM-dependent domain-containing protein</fullName>
    </recommendedName>
</protein>
<comment type="caution">
    <text evidence="4">The sequence shown here is derived from an EMBL/GenBank/DDBJ whole genome shotgun (WGS) entry which is preliminary data.</text>
</comment>
<dbReference type="InterPro" id="IPR019257">
    <property type="entry name" value="MeTrfase_dom"/>
</dbReference>
<name>A0A8J3XCS9_9ACTN</name>
<dbReference type="Gene3D" id="3.40.50.150">
    <property type="entry name" value="Vaccinia Virus protein VP39"/>
    <property type="match status" value="1"/>
</dbReference>
<keyword evidence="2" id="KW-0808">Transferase</keyword>
<dbReference type="GO" id="GO:0032259">
    <property type="term" value="P:methylation"/>
    <property type="evidence" value="ECO:0007669"/>
    <property type="project" value="UniProtKB-KW"/>
</dbReference>
<dbReference type="PANTHER" id="PTHR43397:SF1">
    <property type="entry name" value="ERGOTHIONEINE BIOSYNTHESIS PROTEIN 1"/>
    <property type="match status" value="1"/>
</dbReference>
<accession>A0A8J3XCS9</accession>
<reference evidence="4 5" key="1">
    <citation type="submission" date="2021-01" db="EMBL/GenBank/DDBJ databases">
        <title>Whole genome shotgun sequence of Planotetraspora phitsanulokensis NBRC 104273.</title>
        <authorList>
            <person name="Komaki H."/>
            <person name="Tamura T."/>
        </authorList>
    </citation>
    <scope>NUCLEOTIDE SEQUENCE [LARGE SCALE GENOMIC DNA]</scope>
    <source>
        <strain evidence="4 5">NBRC 104273</strain>
    </source>
</reference>
<dbReference type="GO" id="GO:0008168">
    <property type="term" value="F:methyltransferase activity"/>
    <property type="evidence" value="ECO:0007669"/>
    <property type="project" value="UniProtKB-KW"/>
</dbReference>
<dbReference type="PANTHER" id="PTHR43397">
    <property type="entry name" value="ERGOTHIONEINE BIOSYNTHESIS PROTEIN 1"/>
    <property type="match status" value="1"/>
</dbReference>
<dbReference type="InterPro" id="IPR051128">
    <property type="entry name" value="EgtD_Methyltrsf_superfamily"/>
</dbReference>
<keyword evidence="5" id="KW-1185">Reference proteome</keyword>
<dbReference type="Proteomes" id="UP000622547">
    <property type="component" value="Unassembled WGS sequence"/>
</dbReference>
<evidence type="ECO:0000313" key="4">
    <source>
        <dbReference type="EMBL" id="GII35931.1"/>
    </source>
</evidence>
<sequence>MRLERTLAERKRQDRWWSLNLEGEDPRKFLADLVLGLKGTTGGKKIENRHRYIGLRPTITWLQSASDPSYPVAYDSNESFARLWDLGQAALDEDTPYHYVSLGVGDGNKDRHVIDRLGLEGSDRFYIGIDISSHMLRLGTSEATHRMPGRVLPIELDFEGGQSIRALRELLDSLVDHEPILFSLLGNTLGNMDRDLEFTRTLTALLRPQDRLAVEVGTTERLDAAAAAEAARERDVSRSYKEFATAALGMYTNLSIDTNWLEFTGSIEEEHAVRVEGRYLNKSGQTIPMMLPNGETIPYAAQEGIRVLLGRKYSLDGLRRHFSVAGLSELSVEATARRSDDLPGAEHAGFGLALMVLKYEPQGQQPSKLGKVWGPQTVPPMRTG</sequence>
<dbReference type="Pfam" id="PF10017">
    <property type="entry name" value="Methyltransf_33"/>
    <property type="match status" value="1"/>
</dbReference>
<evidence type="ECO:0000313" key="5">
    <source>
        <dbReference type="Proteomes" id="UP000622547"/>
    </source>
</evidence>
<keyword evidence="1" id="KW-0489">Methyltransferase</keyword>
<evidence type="ECO:0000259" key="3">
    <source>
        <dbReference type="Pfam" id="PF10017"/>
    </source>
</evidence>
<feature type="domain" description="Histidine-specific methyltransferase SAM-dependent" evidence="3">
    <location>
        <begin position="98"/>
        <end position="330"/>
    </location>
</feature>
<proteinExistence type="predicted"/>
<dbReference type="EMBL" id="BOOP01000003">
    <property type="protein sequence ID" value="GII35931.1"/>
    <property type="molecule type" value="Genomic_DNA"/>
</dbReference>
<dbReference type="InterPro" id="IPR029063">
    <property type="entry name" value="SAM-dependent_MTases_sf"/>
</dbReference>
<gene>
    <name evidence="4" type="ORF">Pph01_09340</name>
</gene>
<organism evidence="4 5">
    <name type="scientific">Planotetraspora phitsanulokensis</name>
    <dbReference type="NCBI Taxonomy" id="575192"/>
    <lineage>
        <taxon>Bacteria</taxon>
        <taxon>Bacillati</taxon>
        <taxon>Actinomycetota</taxon>
        <taxon>Actinomycetes</taxon>
        <taxon>Streptosporangiales</taxon>
        <taxon>Streptosporangiaceae</taxon>
        <taxon>Planotetraspora</taxon>
    </lineage>
</organism>
<evidence type="ECO:0000256" key="1">
    <source>
        <dbReference type="ARBA" id="ARBA00022603"/>
    </source>
</evidence>
<evidence type="ECO:0000256" key="2">
    <source>
        <dbReference type="ARBA" id="ARBA00022679"/>
    </source>
</evidence>
<dbReference type="AlphaFoldDB" id="A0A8J3XCS9"/>